<dbReference type="PANTHER" id="PTHR10663:SF375">
    <property type="entry name" value="LD29171P"/>
    <property type="match status" value="1"/>
</dbReference>
<dbReference type="InterPro" id="IPR023394">
    <property type="entry name" value="Sec7_C_sf"/>
</dbReference>
<keyword evidence="3" id="KW-0653">Protein transport</keyword>
<dbReference type="InterPro" id="IPR032629">
    <property type="entry name" value="DCB_dom"/>
</dbReference>
<name>A0A507EET0_9FUNG</name>
<dbReference type="Pfam" id="PF20252">
    <property type="entry name" value="BIG2_C"/>
    <property type="match status" value="1"/>
</dbReference>
<keyword evidence="1" id="KW-0813">Transport</keyword>
<dbReference type="SUPFAM" id="SSF48425">
    <property type="entry name" value="Sec7 domain"/>
    <property type="match status" value="1"/>
</dbReference>
<dbReference type="Pfam" id="PF12783">
    <property type="entry name" value="Sec7-like_HUS"/>
    <property type="match status" value="1"/>
</dbReference>
<keyword evidence="4" id="KW-0472">Membrane</keyword>
<protein>
    <recommendedName>
        <fullName evidence="7">SEC7 domain-containing protein</fullName>
    </recommendedName>
</protein>
<feature type="region of interest" description="Disordered" evidence="6">
    <location>
        <begin position="1922"/>
        <end position="2054"/>
    </location>
</feature>
<dbReference type="InterPro" id="IPR032691">
    <property type="entry name" value="Mon2/Sec7/BIG1-like_HUS"/>
</dbReference>
<dbReference type="Gene3D" id="1.10.220.20">
    <property type="match status" value="1"/>
</dbReference>
<dbReference type="InterPro" id="IPR046455">
    <property type="entry name" value="Sec7/BIG1-like_C"/>
</dbReference>
<feature type="region of interest" description="Disordered" evidence="6">
    <location>
        <begin position="282"/>
        <end position="359"/>
    </location>
</feature>
<dbReference type="SUPFAM" id="SSF48371">
    <property type="entry name" value="ARM repeat"/>
    <property type="match status" value="1"/>
</dbReference>
<feature type="compositionally biased region" description="Basic and acidic residues" evidence="6">
    <location>
        <begin position="159"/>
        <end position="179"/>
    </location>
</feature>
<dbReference type="InterPro" id="IPR035999">
    <property type="entry name" value="Sec7_dom_sf"/>
</dbReference>
<gene>
    <name evidence="8" type="ORF">PhCBS80983_g00562</name>
</gene>
<reference evidence="8 9" key="1">
    <citation type="journal article" date="2019" name="Sci. Rep.">
        <title>Comparative genomics of chytrid fungi reveal insights into the obligate biotrophic and pathogenic lifestyle of Synchytrium endobioticum.</title>
        <authorList>
            <person name="van de Vossenberg B.T.L.H."/>
            <person name="Warris S."/>
            <person name="Nguyen H.D.T."/>
            <person name="van Gent-Pelzer M.P.E."/>
            <person name="Joly D.L."/>
            <person name="van de Geest H.C."/>
            <person name="Bonants P.J.M."/>
            <person name="Smith D.S."/>
            <person name="Levesque C.A."/>
            <person name="van der Lee T.A.J."/>
        </authorList>
    </citation>
    <scope>NUCLEOTIDE SEQUENCE [LARGE SCALE GENOMIC DNA]</scope>
    <source>
        <strain evidence="8 9">CBS 809.83</strain>
    </source>
</reference>
<keyword evidence="9" id="KW-1185">Reference proteome</keyword>
<dbReference type="FunFam" id="1.10.220.20:FF:000002">
    <property type="entry name" value="Brefeldin A-inhibited guanine nucleotide-exchange protein 1"/>
    <property type="match status" value="1"/>
</dbReference>
<dbReference type="SMART" id="SM00222">
    <property type="entry name" value="Sec7"/>
    <property type="match status" value="1"/>
</dbReference>
<evidence type="ECO:0000259" key="7">
    <source>
        <dbReference type="PROSITE" id="PS50190"/>
    </source>
</evidence>
<organism evidence="8 9">
    <name type="scientific">Powellomyces hirtus</name>
    <dbReference type="NCBI Taxonomy" id="109895"/>
    <lineage>
        <taxon>Eukaryota</taxon>
        <taxon>Fungi</taxon>
        <taxon>Fungi incertae sedis</taxon>
        <taxon>Chytridiomycota</taxon>
        <taxon>Chytridiomycota incertae sedis</taxon>
        <taxon>Chytridiomycetes</taxon>
        <taxon>Spizellomycetales</taxon>
        <taxon>Powellomycetaceae</taxon>
        <taxon>Powellomyces</taxon>
    </lineage>
</organism>
<feature type="compositionally biased region" description="Basic and acidic residues" evidence="6">
    <location>
        <begin position="2027"/>
        <end position="2046"/>
    </location>
</feature>
<dbReference type="InterPro" id="IPR000904">
    <property type="entry name" value="Sec7_dom"/>
</dbReference>
<dbReference type="CDD" id="cd00171">
    <property type="entry name" value="Sec7"/>
    <property type="match status" value="1"/>
</dbReference>
<feature type="domain" description="SEC7" evidence="7">
    <location>
        <begin position="738"/>
        <end position="926"/>
    </location>
</feature>
<feature type="compositionally biased region" description="Basic and acidic residues" evidence="6">
    <location>
        <begin position="316"/>
        <end position="326"/>
    </location>
</feature>
<evidence type="ECO:0000256" key="2">
    <source>
        <dbReference type="ARBA" id="ARBA00022490"/>
    </source>
</evidence>
<comment type="subcellular location">
    <subcellularLocation>
        <location evidence="5">Cytoplasmic vesicle</location>
        <location evidence="5">COPI-coated vesicle membrane</location>
    </subcellularLocation>
</comment>
<evidence type="ECO:0000256" key="6">
    <source>
        <dbReference type="SAM" id="MobiDB-lite"/>
    </source>
</evidence>
<comment type="caution">
    <text evidence="8">The sequence shown here is derived from an EMBL/GenBank/DDBJ whole genome shotgun (WGS) entry which is preliminary data.</text>
</comment>
<dbReference type="Pfam" id="PF01369">
    <property type="entry name" value="Sec7"/>
    <property type="match status" value="1"/>
</dbReference>
<dbReference type="Pfam" id="PF16213">
    <property type="entry name" value="DCB"/>
    <property type="match status" value="1"/>
</dbReference>
<dbReference type="Pfam" id="PF09324">
    <property type="entry name" value="Sec7-like_HDS"/>
    <property type="match status" value="1"/>
</dbReference>
<feature type="compositionally biased region" description="Basic and acidic residues" evidence="6">
    <location>
        <begin position="7"/>
        <end position="23"/>
    </location>
</feature>
<dbReference type="Proteomes" id="UP000318582">
    <property type="component" value="Unassembled WGS sequence"/>
</dbReference>
<keyword evidence="2" id="KW-0963">Cytoplasm</keyword>
<feature type="compositionally biased region" description="Low complexity" evidence="6">
    <location>
        <begin position="938"/>
        <end position="949"/>
    </location>
</feature>
<dbReference type="STRING" id="109895.A0A507EET0"/>
<feature type="region of interest" description="Disordered" evidence="6">
    <location>
        <begin position="1"/>
        <end position="53"/>
    </location>
</feature>
<dbReference type="PROSITE" id="PS50190">
    <property type="entry name" value="SEC7"/>
    <property type="match status" value="1"/>
</dbReference>
<dbReference type="FunFam" id="1.10.1000.11:FF:000003">
    <property type="entry name" value="Brefeldin A-inhibited guanine nucleotide-exchange protein 1"/>
    <property type="match status" value="1"/>
</dbReference>
<evidence type="ECO:0000256" key="3">
    <source>
        <dbReference type="ARBA" id="ARBA00022927"/>
    </source>
</evidence>
<evidence type="ECO:0000256" key="4">
    <source>
        <dbReference type="ARBA" id="ARBA00023136"/>
    </source>
</evidence>
<dbReference type="PANTHER" id="PTHR10663">
    <property type="entry name" value="GUANYL-NUCLEOTIDE EXCHANGE FACTOR"/>
    <property type="match status" value="1"/>
</dbReference>
<feature type="region of interest" description="Disordered" evidence="6">
    <location>
        <begin position="934"/>
        <end position="955"/>
    </location>
</feature>
<dbReference type="GO" id="GO:0032012">
    <property type="term" value="P:regulation of ARF protein signal transduction"/>
    <property type="evidence" value="ECO:0007669"/>
    <property type="project" value="InterPro"/>
</dbReference>
<accession>A0A507EET0</accession>
<feature type="region of interest" description="Disordered" evidence="6">
    <location>
        <begin position="158"/>
        <end position="186"/>
    </location>
</feature>
<evidence type="ECO:0000313" key="9">
    <source>
        <dbReference type="Proteomes" id="UP000318582"/>
    </source>
</evidence>
<dbReference type="GO" id="GO:0015031">
    <property type="term" value="P:protein transport"/>
    <property type="evidence" value="ECO:0007669"/>
    <property type="project" value="UniProtKB-KW"/>
</dbReference>
<evidence type="ECO:0000256" key="5">
    <source>
        <dbReference type="ARBA" id="ARBA00060451"/>
    </source>
</evidence>
<evidence type="ECO:0000313" key="8">
    <source>
        <dbReference type="EMBL" id="TPX62361.1"/>
    </source>
</evidence>
<dbReference type="Gene3D" id="1.10.1000.11">
    <property type="entry name" value="Arf Nucleotide-binding Site Opener,domain 2"/>
    <property type="match status" value="1"/>
</dbReference>
<proteinExistence type="predicted"/>
<dbReference type="GO" id="GO:0005085">
    <property type="term" value="F:guanyl-nucleotide exchange factor activity"/>
    <property type="evidence" value="ECO:0007669"/>
    <property type="project" value="InterPro"/>
</dbReference>
<dbReference type="GO" id="GO:0030663">
    <property type="term" value="C:COPI-coated vesicle membrane"/>
    <property type="evidence" value="ECO:0007669"/>
    <property type="project" value="UniProtKB-SubCell"/>
</dbReference>
<dbReference type="InterPro" id="IPR016024">
    <property type="entry name" value="ARM-type_fold"/>
</dbReference>
<evidence type="ECO:0000256" key="1">
    <source>
        <dbReference type="ARBA" id="ARBA00022448"/>
    </source>
</evidence>
<sequence length="2054" mass="225595">MFNNLFGHKDRDKDKDKDKEHAAKSISEAGQPAVAASNRISTSGHHPGAAQPQGSSDVFIKLALEQMQAAKEAKKFNGLKDASKSAMEALESHSAMDSQSIQTVFAPFQMACRSRQPVLATIAIDCLGKLFTYNYWGRHEVLLGGDAVVGGTVADFDMDPPRKEGAAPRLSGDDDRSSMESEGDAGGGMVAFVVDTICDTFGGGENTDEKVQLQIVKALLAAVSTTDPTAAIHGGVLLKAVRTTYNIFLLSKSANTQIVAQATLTQMVQAVFGRVPQAEKIEAHSRAGTPGPEAKGEGASPINVESVGDKSPSTPRAERAADEVHGAGESPSKTGGAEVSIDDERTSQESARMKGTRSIDSLSYDGDNAGVSAALRDLSRSAAVRASQDILNEATKKVKGSASDQYIKDAYLVFRALCKLSMKPIPAPEGATDLKSHAMRSKLLSLHLVFTILSSHMYIFFTPSPVLFSPGTATKTDPNAVLFIHAVKQYLCLSLSRNAVSVVPQVFDISLEIFGKVLIGLRVVLKKELSVIFTEIVIPIVEARSSITFHQRTSLLRSLERILADPKADGGRVLVEIYLNYDCDVEAGARENIWERLINALAKVMTQHYEPTVVNPAAQQSQQQSQQRGAGPTPAITTANLTSFTKEQVRELYSSTGDYGELKKRGLELMVRGVLRPLVAWCYERSAALVAPAESQEDDKAVRKSEEAEGSLKLGLVIDEDGKKVAQPSKRIADDPMAFETLKQKKQVLSEGIKQFNFKPKKGMQYLLDSRCIPARTPRDIARFLLSNDGLNKSMIGEFLGEGEEENIAIMHAFVDEMDFTSLSFVDALRHFLQCFRLPGEAQKIDRFMLKFAERFVKGNPQSFSSADTAYVLAYSVIMLNTDQHNAQVKKRMTKGDFIKNNRGIDGGQDVPQEFLEAIYDEINQNEIVMKDEQPVVPGASPGGPNAPSGAGGAGNKREVAQFALASETMALKTEALFNTMLKGRSKRTIVTTGSGKESTVGGAFYTASHFEHVKGMFQIIWMSILTGISGPLQESEDVETIIVALEGFKHATRIACLFDMDLEKKAFISTLSKFTMLGNVHEMKAKNFEATKTLLEIAFTEGNHLGENWKDVVLCVSQLEKLQVVGGDVDPNKPRASNDKLQRRESAQLLGRTGFLQEAAAEASSQGMTVVVDRIFTSSVKLSGTAIVAFVRALCEVSWDEITFSSDREHPRMYCLQRLVEMSYYNMKRIRVEWSNIWAILGDHFNQVGCHPNSNVGYFALDKLRQLAMKFLELEELPNFKFQKDFLRPFEHVLGNNNDVKIKDMVLACLQQMIQAKSKSIKSGWKAMFGAFMRAARETHEPIVLLSFDVVKSIFKNHFESVVANQTFPDAVSCLVEFCKNRKFARTSLQSVEILRQSIPRIYELSKTQQGSKLLINAASTINILRSSENLTESVHQGLIAATPTSAAGTPGTAGAVKGAGIGGGVGPEDDPSFRFWFPILFGLYEVIMTCDLEVRTRALNYLFDTLKQYGASFSRDFWEVISKGVLFPIFDDLRLSRQEHTKFANKEDMSVWLSTTLIQALRQFIDLFGHYFDTLHFQIDGVLELLTVCMTQENETLARIGSTCLQQFIEGNVTKLDEEVWGKICVMFVHLFDVTTPQALFFDPNDNGEASTHATDELGAATAAASGEDRNLVIETRPRRPRPQKKEFQQIIVKCVLHLLVIQTLHEVLTSGPEDAVYHSLTSRNLFTLIDCLERSYRFARAFNGDMELRMALYRMGFMKQLPNLLKQETSSVSSYLGILIKMYLDMSDERKGMRPEIEKRLVPLCHDIMQHYNSLDPESKRRNVNAWRPVVVTILNALAEFDEEQFRSQMPFFYGEVVNLLVQDITPDVRLVLHALLIRTGTTFGIMSEREANSAAASRTSLAESTEGLYVNRSSTFDGGVGADPGDDGAVLTPGGSVLESGPIEAILPDLGAPEPPLDMGDGDGDETVASNTGEGGWMVSNDELGRPISGPDLAASSPQKDPAAGDVLPPPASPTTPAGDEPGESKEGEETESEKKSKKDNGLDADESFT</sequence>
<dbReference type="InterPro" id="IPR015403">
    <property type="entry name" value="Mon2/Sec7/BIG1-like_HDS"/>
</dbReference>
<feature type="region of interest" description="Disordered" evidence="6">
    <location>
        <begin position="614"/>
        <end position="636"/>
    </location>
</feature>
<dbReference type="EMBL" id="QEAQ01000003">
    <property type="protein sequence ID" value="TPX62361.1"/>
    <property type="molecule type" value="Genomic_DNA"/>
</dbReference>